<comment type="caution">
    <text evidence="1">The sequence shown here is derived from an EMBL/GenBank/DDBJ whole genome shotgun (WGS) entry which is preliminary data.</text>
</comment>
<accession>X1TZK2</accession>
<gene>
    <name evidence="1" type="ORF">S12H4_47458</name>
</gene>
<name>X1TZK2_9ZZZZ</name>
<dbReference type="AlphaFoldDB" id="X1TZK2"/>
<evidence type="ECO:0000313" key="1">
    <source>
        <dbReference type="EMBL" id="GAJ10699.1"/>
    </source>
</evidence>
<organism evidence="1">
    <name type="scientific">marine sediment metagenome</name>
    <dbReference type="NCBI Taxonomy" id="412755"/>
    <lineage>
        <taxon>unclassified sequences</taxon>
        <taxon>metagenomes</taxon>
        <taxon>ecological metagenomes</taxon>
    </lineage>
</organism>
<protein>
    <submittedName>
        <fullName evidence="1">Uncharacterized protein</fullName>
    </submittedName>
</protein>
<feature type="non-terminal residue" evidence="1">
    <location>
        <position position="99"/>
    </location>
</feature>
<dbReference type="EMBL" id="BARW01029550">
    <property type="protein sequence ID" value="GAJ10699.1"/>
    <property type="molecule type" value="Genomic_DNA"/>
</dbReference>
<proteinExistence type="predicted"/>
<reference evidence="1" key="1">
    <citation type="journal article" date="2014" name="Front. Microbiol.">
        <title>High frequency of phylogenetically diverse reductive dehalogenase-homologous genes in deep subseafloor sedimentary metagenomes.</title>
        <authorList>
            <person name="Kawai M."/>
            <person name="Futagami T."/>
            <person name="Toyoda A."/>
            <person name="Takaki Y."/>
            <person name="Nishi S."/>
            <person name="Hori S."/>
            <person name="Arai W."/>
            <person name="Tsubouchi T."/>
            <person name="Morono Y."/>
            <person name="Uchiyama I."/>
            <person name="Ito T."/>
            <person name="Fujiyama A."/>
            <person name="Inagaki F."/>
            <person name="Takami H."/>
        </authorList>
    </citation>
    <scope>NUCLEOTIDE SEQUENCE</scope>
    <source>
        <strain evidence="1">Expedition CK06-06</strain>
    </source>
</reference>
<sequence>MLTKINPESVDLDLTAVLWIADHAVFIDREDLRHVTPYEWFVKNSLNYQYAYRNIYIESKFSGSDYDTSVKTIRVYMHRDLTGCPKNKVVHHINYCGLD</sequence>